<protein>
    <recommendedName>
        <fullName evidence="3">DGQHR domain-containing protein</fullName>
    </recommendedName>
</protein>
<dbReference type="EMBL" id="MCSW01000035">
    <property type="protein sequence ID" value="PMF32334.1"/>
    <property type="molecule type" value="Genomic_DNA"/>
</dbReference>
<evidence type="ECO:0000313" key="1">
    <source>
        <dbReference type="EMBL" id="PMF32334.1"/>
    </source>
</evidence>
<organism evidence="1 2">
    <name type="scientific">Vibrio splendidus</name>
    <dbReference type="NCBI Taxonomy" id="29497"/>
    <lineage>
        <taxon>Bacteria</taxon>
        <taxon>Pseudomonadati</taxon>
        <taxon>Pseudomonadota</taxon>
        <taxon>Gammaproteobacteria</taxon>
        <taxon>Vibrionales</taxon>
        <taxon>Vibrionaceae</taxon>
        <taxon>Vibrio</taxon>
    </lineage>
</organism>
<evidence type="ECO:0008006" key="3">
    <source>
        <dbReference type="Google" id="ProtNLM"/>
    </source>
</evidence>
<sequence>MSELNLTGCLIASSDKTIKSLVTYIPAIELENYFFVNRIPSKLEVFFDAAKNKTNLKRVNDIQADLEKELSQGVIGAPISLTVVLSGKPALRLAGDTAKVTYDRSSSFVVGEVLILTAVLKSLGIRTPLFSSRLSVSEIKKKSAFRQMLAVQNVVLTVIFDDEIGIDEEQVKELFFKFNRQHSGLHLSQFSQVNNAFPLKSYVLRLADDLNLEGFGGVSDKSKHVRMSESYLTTEYILFKFLVGAIAGAHVQEICKMSDDVTTHSGKKVSEYLAKGNLEYIRAFLSSWLTPLEQGGKAERAGFRLSAQIWQALALVIYRLSSDGASVQDVSHAGLVLGRLDYSKRATHWSACEVMALDSNGRLYKNAANSTREFRNGLADYFYSVVTKNLPR</sequence>
<dbReference type="Proteomes" id="UP000235405">
    <property type="component" value="Unassembled WGS sequence"/>
</dbReference>
<comment type="caution">
    <text evidence="1">The sequence shown here is derived from an EMBL/GenBank/DDBJ whole genome shotgun (WGS) entry which is preliminary data.</text>
</comment>
<proteinExistence type="predicted"/>
<accession>A0A2N7CJG9</accession>
<reference evidence="2" key="1">
    <citation type="submission" date="2016-07" db="EMBL/GenBank/DDBJ databases">
        <title>Nontailed viruses are major unrecognized killers of bacteria in the ocean.</title>
        <authorList>
            <person name="Kauffman K."/>
            <person name="Hussain F."/>
            <person name="Yang J."/>
            <person name="Arevalo P."/>
            <person name="Brown J."/>
            <person name="Cutler M."/>
            <person name="Kelly L."/>
            <person name="Polz M.F."/>
        </authorList>
    </citation>
    <scope>NUCLEOTIDE SEQUENCE [LARGE SCALE GENOMIC DNA]</scope>
    <source>
        <strain evidence="2">10N.286.54.F3</strain>
    </source>
</reference>
<evidence type="ECO:0000313" key="2">
    <source>
        <dbReference type="Proteomes" id="UP000235405"/>
    </source>
</evidence>
<gene>
    <name evidence="1" type="ORF">BCV19_23010</name>
</gene>
<name>A0A2N7CJG9_VIBSP</name>
<dbReference type="AlphaFoldDB" id="A0A2N7CJG9"/>